<accession>A0A3S0WNS2</accession>
<feature type="transmembrane region" description="Helical" evidence="4">
    <location>
        <begin position="51"/>
        <end position="73"/>
    </location>
</feature>
<evidence type="ECO:0000259" key="5">
    <source>
        <dbReference type="PROSITE" id="PS50850"/>
    </source>
</evidence>
<dbReference type="Pfam" id="PF07690">
    <property type="entry name" value="MFS_1"/>
    <property type="match status" value="1"/>
</dbReference>
<dbReference type="SUPFAM" id="SSF103473">
    <property type="entry name" value="MFS general substrate transporter"/>
    <property type="match status" value="1"/>
</dbReference>
<dbReference type="GO" id="GO:0022857">
    <property type="term" value="F:transmembrane transporter activity"/>
    <property type="evidence" value="ECO:0007669"/>
    <property type="project" value="InterPro"/>
</dbReference>
<dbReference type="Proteomes" id="UP000280346">
    <property type="component" value="Unassembled WGS sequence"/>
</dbReference>
<keyword evidence="7" id="KW-1185">Reference proteome</keyword>
<feature type="transmembrane region" description="Helical" evidence="4">
    <location>
        <begin position="148"/>
        <end position="164"/>
    </location>
</feature>
<proteinExistence type="predicted"/>
<evidence type="ECO:0000256" key="2">
    <source>
        <dbReference type="ARBA" id="ARBA00022989"/>
    </source>
</evidence>
<evidence type="ECO:0000313" key="6">
    <source>
        <dbReference type="EMBL" id="RUQ74498.1"/>
    </source>
</evidence>
<feature type="transmembrane region" description="Helical" evidence="4">
    <location>
        <begin position="104"/>
        <end position="127"/>
    </location>
</feature>
<comment type="caution">
    <text evidence="6">The sequence shown here is derived from an EMBL/GenBank/DDBJ whole genome shotgun (WGS) entry which is preliminary data.</text>
</comment>
<organism evidence="6 7">
    <name type="scientific">Azospirillum doebereinerae</name>
    <dbReference type="NCBI Taxonomy" id="92933"/>
    <lineage>
        <taxon>Bacteria</taxon>
        <taxon>Pseudomonadati</taxon>
        <taxon>Pseudomonadota</taxon>
        <taxon>Alphaproteobacteria</taxon>
        <taxon>Rhodospirillales</taxon>
        <taxon>Azospirillaceae</taxon>
        <taxon>Azospirillum</taxon>
    </lineage>
</organism>
<dbReference type="PROSITE" id="PS50850">
    <property type="entry name" value="MFS"/>
    <property type="match status" value="1"/>
</dbReference>
<feature type="transmembrane region" description="Helical" evidence="4">
    <location>
        <begin position="170"/>
        <end position="187"/>
    </location>
</feature>
<dbReference type="PANTHER" id="PTHR23527:SF1">
    <property type="entry name" value="BLL3282 PROTEIN"/>
    <property type="match status" value="1"/>
</dbReference>
<feature type="transmembrane region" description="Helical" evidence="4">
    <location>
        <begin position="373"/>
        <end position="392"/>
    </location>
</feature>
<feature type="transmembrane region" description="Helical" evidence="4">
    <location>
        <begin position="225"/>
        <end position="244"/>
    </location>
</feature>
<evidence type="ECO:0000256" key="3">
    <source>
        <dbReference type="ARBA" id="ARBA00023136"/>
    </source>
</evidence>
<evidence type="ECO:0000313" key="7">
    <source>
        <dbReference type="Proteomes" id="UP000280346"/>
    </source>
</evidence>
<dbReference type="InterPro" id="IPR052952">
    <property type="entry name" value="MFS-Transporter"/>
</dbReference>
<keyword evidence="2 4" id="KW-1133">Transmembrane helix</keyword>
<keyword evidence="3 4" id="KW-0472">Membrane</keyword>
<name>A0A3S0WNS2_9PROT</name>
<dbReference type="InterPro" id="IPR011701">
    <property type="entry name" value="MFS"/>
</dbReference>
<feature type="transmembrane region" description="Helical" evidence="4">
    <location>
        <begin position="283"/>
        <end position="302"/>
    </location>
</feature>
<feature type="transmembrane region" description="Helical" evidence="4">
    <location>
        <begin position="250"/>
        <end position="271"/>
    </location>
</feature>
<dbReference type="InterPro" id="IPR020846">
    <property type="entry name" value="MFS_dom"/>
</dbReference>
<feature type="transmembrane region" description="Helical" evidence="4">
    <location>
        <begin position="18"/>
        <end position="39"/>
    </location>
</feature>
<dbReference type="PANTHER" id="PTHR23527">
    <property type="entry name" value="BLL3282 PROTEIN"/>
    <property type="match status" value="1"/>
</dbReference>
<sequence>MLAETLPTPPALPALRPALVAMTALQAVVALGLFAPGVLAPRMGIDPVGLGLFTTAGFLVGMAASLGGGVLAGRLGAFRVASLCALAVVAAMLLAMLGGGPAALLAAGVAIGFACGPETPASAAILGRLAREADRPLVFSLRQTGNQLGAMVGSVVLPALAVAFDPRAGYAAIALVALCGILVFERLRPVYDPLTRSAGTAFGLNAAWRLVRDDRALRRMALASAPYAATQIALNGFFVVFAVAELGLGHVAAGLALAVGQAGGLVGRLGWGVVATRWVAPRRLVGLLGLGMAAASAFIGLAGASLPFPLLLCATFLLGLTASGWNGVFLAEVARLSPRDRIGEATGAVLVGSYVGLIAAPVLLIGASAFGGLAAGYLAIAALAALAGLSLLGDTR</sequence>
<dbReference type="AlphaFoldDB" id="A0A3S0WNS2"/>
<protein>
    <submittedName>
        <fullName evidence="6">MFS transporter</fullName>
    </submittedName>
</protein>
<evidence type="ECO:0000256" key="4">
    <source>
        <dbReference type="SAM" id="Phobius"/>
    </source>
</evidence>
<dbReference type="Gene3D" id="1.20.1250.20">
    <property type="entry name" value="MFS general substrate transporter like domains"/>
    <property type="match status" value="2"/>
</dbReference>
<feature type="transmembrane region" description="Helical" evidence="4">
    <location>
        <begin position="345"/>
        <end position="367"/>
    </location>
</feature>
<dbReference type="EMBL" id="RZIJ01000003">
    <property type="protein sequence ID" value="RUQ74498.1"/>
    <property type="molecule type" value="Genomic_DNA"/>
</dbReference>
<dbReference type="InterPro" id="IPR036259">
    <property type="entry name" value="MFS_trans_sf"/>
</dbReference>
<keyword evidence="1 4" id="KW-0812">Transmembrane</keyword>
<feature type="transmembrane region" description="Helical" evidence="4">
    <location>
        <begin position="308"/>
        <end position="333"/>
    </location>
</feature>
<dbReference type="RefSeq" id="WP_126995601.1">
    <property type="nucleotide sequence ID" value="NZ_JBNPXW010000006.1"/>
</dbReference>
<dbReference type="OrthoDB" id="7488909at2"/>
<evidence type="ECO:0000256" key="1">
    <source>
        <dbReference type="ARBA" id="ARBA00022692"/>
    </source>
</evidence>
<feature type="domain" description="Major facilitator superfamily (MFS) profile" evidence="5">
    <location>
        <begin position="1"/>
        <end position="396"/>
    </location>
</feature>
<feature type="transmembrane region" description="Helical" evidence="4">
    <location>
        <begin position="80"/>
        <end position="98"/>
    </location>
</feature>
<reference evidence="6 7" key="1">
    <citation type="submission" date="2018-12" db="EMBL/GenBank/DDBJ databases">
        <authorList>
            <person name="Yang Y."/>
        </authorList>
    </citation>
    <scope>NUCLEOTIDE SEQUENCE [LARGE SCALE GENOMIC DNA]</scope>
    <source>
        <strain evidence="6 7">GSF71</strain>
    </source>
</reference>
<gene>
    <name evidence="6" type="ORF">EJ913_05460</name>
</gene>